<evidence type="ECO:0000313" key="4">
    <source>
        <dbReference type="Proteomes" id="UP000800035"/>
    </source>
</evidence>
<feature type="compositionally biased region" description="Basic and acidic residues" evidence="1">
    <location>
        <begin position="120"/>
        <end position="149"/>
    </location>
</feature>
<organism evidence="3 4">
    <name type="scientific">Byssothecium circinans</name>
    <dbReference type="NCBI Taxonomy" id="147558"/>
    <lineage>
        <taxon>Eukaryota</taxon>
        <taxon>Fungi</taxon>
        <taxon>Dikarya</taxon>
        <taxon>Ascomycota</taxon>
        <taxon>Pezizomycotina</taxon>
        <taxon>Dothideomycetes</taxon>
        <taxon>Pleosporomycetidae</taxon>
        <taxon>Pleosporales</taxon>
        <taxon>Massarineae</taxon>
        <taxon>Massarinaceae</taxon>
        <taxon>Byssothecium</taxon>
    </lineage>
</organism>
<gene>
    <name evidence="3" type="ORF">CC80DRAFT_515061</name>
</gene>
<feature type="domain" description="J" evidence="2">
    <location>
        <begin position="8"/>
        <end position="76"/>
    </location>
</feature>
<dbReference type="InterPro" id="IPR052594">
    <property type="entry name" value="J_domain-containing_protein"/>
</dbReference>
<feature type="compositionally biased region" description="Basic and acidic residues" evidence="1">
    <location>
        <begin position="206"/>
        <end position="333"/>
    </location>
</feature>
<proteinExistence type="predicted"/>
<accession>A0A6A5U043</accession>
<dbReference type="PRINTS" id="PR00625">
    <property type="entry name" value="JDOMAIN"/>
</dbReference>
<sequence>MESMLPPDPYKALGLPKDADQALIKSTYRKLVLKCHPDKVTDETLKAQKREEFHKIQQAYEVIGEEDKRERYDREAHLEMLRREKAARNGGAPTVEVRTARYETRTQAPAGATFSSTGAHRYEEHKPSSRSYDDRYDRYSEERSRKYDTYEAYPKHSSPRTSREKEVPIKVTRVSADRTRSDPKKSRDKEERRDRRYVSAESESSADEKARYEAEYRRRSEDARKERDAEDIRRAAADARRKAEERRSYDDKYDRADRSRKLSEMENDAVRYIHRSKIEAERPSPSRTTSSRDVRPEYYSESRSRRDPRRSSARPEKRSSASSGRDRDRKDIQIVDWDSDDRRIPSFKQSTSSPADIHVPSRGAPQRSYTESSHRREVSPPPAFRRSETMPAHSSSRRKEPTPSRPSGLRESVTPHDSGASSPESFPTVPPPMTTKYYTYTTPGGGVRLTPEDANVANGHRTVTREPAKTTPSPLSRPPMGPNRPVEVTPTYTTAAPKVSMVPPPLGRSQTMNVSPSRGTEDRGRQRPLYREIGAESSRQENARRQTSFSPEKVSYAQKIGPEDIRWSAPRGRDTVGRDREYAKPTLGRHATSVY</sequence>
<dbReference type="InterPro" id="IPR001623">
    <property type="entry name" value="DnaJ_domain"/>
</dbReference>
<feature type="compositionally biased region" description="Basic and acidic residues" evidence="1">
    <location>
        <begin position="175"/>
        <end position="198"/>
    </location>
</feature>
<keyword evidence="4" id="KW-1185">Reference proteome</keyword>
<feature type="region of interest" description="Disordered" evidence="1">
    <location>
        <begin position="83"/>
        <end position="595"/>
    </location>
</feature>
<reference evidence="3" key="1">
    <citation type="journal article" date="2020" name="Stud. Mycol.">
        <title>101 Dothideomycetes genomes: a test case for predicting lifestyles and emergence of pathogens.</title>
        <authorList>
            <person name="Haridas S."/>
            <person name="Albert R."/>
            <person name="Binder M."/>
            <person name="Bloem J."/>
            <person name="Labutti K."/>
            <person name="Salamov A."/>
            <person name="Andreopoulos B."/>
            <person name="Baker S."/>
            <person name="Barry K."/>
            <person name="Bills G."/>
            <person name="Bluhm B."/>
            <person name="Cannon C."/>
            <person name="Castanera R."/>
            <person name="Culley D."/>
            <person name="Daum C."/>
            <person name="Ezra D."/>
            <person name="Gonzalez J."/>
            <person name="Henrissat B."/>
            <person name="Kuo A."/>
            <person name="Liang C."/>
            <person name="Lipzen A."/>
            <person name="Lutzoni F."/>
            <person name="Magnuson J."/>
            <person name="Mondo S."/>
            <person name="Nolan M."/>
            <person name="Ohm R."/>
            <person name="Pangilinan J."/>
            <person name="Park H.-J."/>
            <person name="Ramirez L."/>
            <person name="Alfaro M."/>
            <person name="Sun H."/>
            <person name="Tritt A."/>
            <person name="Yoshinaga Y."/>
            <person name="Zwiers L.-H."/>
            <person name="Turgeon B."/>
            <person name="Goodwin S."/>
            <person name="Spatafora J."/>
            <person name="Crous P."/>
            <person name="Grigoriev I."/>
        </authorList>
    </citation>
    <scope>NUCLEOTIDE SEQUENCE</scope>
    <source>
        <strain evidence="3">CBS 675.92</strain>
    </source>
</reference>
<dbReference type="PANTHER" id="PTHR44144:SF1">
    <property type="entry name" value="DNAJ HOMOLOG SUBFAMILY C MEMBER 9"/>
    <property type="match status" value="1"/>
</dbReference>
<dbReference type="Gene3D" id="1.10.287.110">
    <property type="entry name" value="DnaJ domain"/>
    <property type="match status" value="1"/>
</dbReference>
<dbReference type="GO" id="GO:0005634">
    <property type="term" value="C:nucleus"/>
    <property type="evidence" value="ECO:0007669"/>
    <property type="project" value="TreeGrafter"/>
</dbReference>
<dbReference type="PROSITE" id="PS50076">
    <property type="entry name" value="DNAJ_2"/>
    <property type="match status" value="1"/>
</dbReference>
<dbReference type="SUPFAM" id="SSF46565">
    <property type="entry name" value="Chaperone J-domain"/>
    <property type="match status" value="1"/>
</dbReference>
<evidence type="ECO:0000313" key="3">
    <source>
        <dbReference type="EMBL" id="KAF1958261.1"/>
    </source>
</evidence>
<dbReference type="EMBL" id="ML976987">
    <property type="protein sequence ID" value="KAF1958261.1"/>
    <property type="molecule type" value="Genomic_DNA"/>
</dbReference>
<feature type="compositionally biased region" description="Basic and acidic residues" evidence="1">
    <location>
        <begin position="561"/>
        <end position="583"/>
    </location>
</feature>
<dbReference type="CDD" id="cd06257">
    <property type="entry name" value="DnaJ"/>
    <property type="match status" value="1"/>
</dbReference>
<evidence type="ECO:0000259" key="2">
    <source>
        <dbReference type="PROSITE" id="PS50076"/>
    </source>
</evidence>
<dbReference type="GO" id="GO:0031072">
    <property type="term" value="F:heat shock protein binding"/>
    <property type="evidence" value="ECO:0007669"/>
    <property type="project" value="TreeGrafter"/>
</dbReference>
<dbReference type="AlphaFoldDB" id="A0A6A5U043"/>
<name>A0A6A5U043_9PLEO</name>
<evidence type="ECO:0000256" key="1">
    <source>
        <dbReference type="SAM" id="MobiDB-lite"/>
    </source>
</evidence>
<dbReference type="InterPro" id="IPR036869">
    <property type="entry name" value="J_dom_sf"/>
</dbReference>
<protein>
    <submittedName>
        <fullName evidence="3">DnaJ-domain-containing protein</fullName>
    </submittedName>
</protein>
<dbReference type="SMART" id="SM00271">
    <property type="entry name" value="DnaJ"/>
    <property type="match status" value="1"/>
</dbReference>
<dbReference type="Pfam" id="PF00226">
    <property type="entry name" value="DnaJ"/>
    <property type="match status" value="1"/>
</dbReference>
<dbReference type="GO" id="GO:0005737">
    <property type="term" value="C:cytoplasm"/>
    <property type="evidence" value="ECO:0007669"/>
    <property type="project" value="TreeGrafter"/>
</dbReference>
<feature type="compositionally biased region" description="Basic and acidic residues" evidence="1">
    <location>
        <begin position="519"/>
        <end position="544"/>
    </location>
</feature>
<dbReference type="OrthoDB" id="10250354at2759"/>
<dbReference type="Proteomes" id="UP000800035">
    <property type="component" value="Unassembled WGS sequence"/>
</dbReference>
<dbReference type="PANTHER" id="PTHR44144">
    <property type="entry name" value="DNAJ HOMOLOG SUBFAMILY C MEMBER 9"/>
    <property type="match status" value="1"/>
</dbReference>
<feature type="compositionally biased region" description="Polar residues" evidence="1">
    <location>
        <begin position="508"/>
        <end position="518"/>
    </location>
</feature>